<dbReference type="InterPro" id="IPR002018">
    <property type="entry name" value="CarbesteraseB"/>
</dbReference>
<dbReference type="InterPro" id="IPR018497">
    <property type="entry name" value="Peptidase_M13_C"/>
</dbReference>
<comment type="cofactor">
    <cofactor evidence="1">
        <name>Zn(2+)</name>
        <dbReference type="ChEBI" id="CHEBI:29105"/>
    </cofactor>
</comment>
<dbReference type="PROSITE" id="PS00941">
    <property type="entry name" value="CARBOXYLESTERASE_B_2"/>
    <property type="match status" value="1"/>
</dbReference>
<dbReference type="InterPro" id="IPR042089">
    <property type="entry name" value="Peptidase_M13_dom_2"/>
</dbReference>
<keyword evidence="14" id="KW-0732">Signal</keyword>
<evidence type="ECO:0000256" key="8">
    <source>
        <dbReference type="ARBA" id="ARBA00022801"/>
    </source>
</evidence>
<name>A0A9N9XL06_PHYSR</name>
<dbReference type="InterPro" id="IPR000718">
    <property type="entry name" value="Peptidase_M13"/>
</dbReference>
<evidence type="ECO:0000256" key="11">
    <source>
        <dbReference type="ARBA" id="ARBA00023157"/>
    </source>
</evidence>
<dbReference type="Pfam" id="PF00135">
    <property type="entry name" value="COesterase"/>
    <property type="match status" value="1"/>
</dbReference>
<dbReference type="InterPro" id="IPR019826">
    <property type="entry name" value="Carboxylesterase_B_AS"/>
</dbReference>
<dbReference type="InterPro" id="IPR024079">
    <property type="entry name" value="MetalloPept_cat_dom_sf"/>
</dbReference>
<accession>A0A9N9XL06</accession>
<evidence type="ECO:0000256" key="9">
    <source>
        <dbReference type="ARBA" id="ARBA00022833"/>
    </source>
</evidence>
<evidence type="ECO:0000259" key="16">
    <source>
        <dbReference type="Pfam" id="PF01431"/>
    </source>
</evidence>
<protein>
    <submittedName>
        <fullName evidence="18">Uncharacterized protein</fullName>
    </submittedName>
</protein>
<keyword evidence="9" id="KW-0862">Zinc</keyword>
<proteinExistence type="inferred from homology"/>
<organism evidence="18 19">
    <name type="scientific">Phyllotreta striolata</name>
    <name type="common">Striped flea beetle</name>
    <name type="synonym">Crioceris striolata</name>
    <dbReference type="NCBI Taxonomy" id="444603"/>
    <lineage>
        <taxon>Eukaryota</taxon>
        <taxon>Metazoa</taxon>
        <taxon>Ecdysozoa</taxon>
        <taxon>Arthropoda</taxon>
        <taxon>Hexapoda</taxon>
        <taxon>Insecta</taxon>
        <taxon>Pterygota</taxon>
        <taxon>Neoptera</taxon>
        <taxon>Endopterygota</taxon>
        <taxon>Coleoptera</taxon>
        <taxon>Polyphaga</taxon>
        <taxon>Cucujiformia</taxon>
        <taxon>Chrysomeloidea</taxon>
        <taxon>Chrysomelidae</taxon>
        <taxon>Galerucinae</taxon>
        <taxon>Alticini</taxon>
        <taxon>Phyllotreta</taxon>
    </lineage>
</organism>
<feature type="region of interest" description="Disordered" evidence="13">
    <location>
        <begin position="560"/>
        <end position="580"/>
    </location>
</feature>
<sequence length="1289" mass="148394">MLLFIILNALVLQVLSSDPIISLPNGKIRGEYVRSSLNKNFNFYAYQGIPFGEPPVGKLRFQAPQPVKNWEGIKDVKDGRISCYETDRASPFAREDCLYLNVFTPAAPSNRTKLEVLVYIYGGIFIHGNMGYGHLRPSFLMEDDVVVVNFNYRVGPFGFLSTLDTVMPGNMGLKDQQLALKWVQKNIHLFGGDPKKVTIMGQSAGSASVTFQLLSPGSAGLFRGAIGCSGSALNDWAIQPNPLNTAYGIAAEIDPNFTRNKSTQELLHLLQTADVTDITKTSNRYRTFSPVVEVEHEGAFLTELMYGLAESGKFNKVPVLMGFNSEESLISVKDADTWIAYVKKYYDKDLRTLVDNDLISVNDTLKRQVGQVIKRIYVGNGTFEEDPGRGLQLKSDNRFIRGIIKFAELIAKHVKVYFYEFSYHGDIGGTKFFFNDTGKVAHAEDQRYFWTYFTSYDKFPKNDVTTVKRYNKLLVNFIKHLNPTPGKDELLENITWPTVTNQHYYYLDLDTNLAIKENPRSFSYRKWVAIYEKYAKKPFVYGRDFARQLLLGNSNYKRNTTEMKNGRVSPSNEEESSHGCSKQKQKRLVIIALVTGTVLLVIGLFYLGFSAKVETCDTTQCIRTASDIKRHIDNDADPCDDFYRYSCGSYRRRDDLDDPRKSDWSQEDARNEEVLLQIRYERIMNKTIRDMLQGPEDLGDPRSWNAAKRFYRACMDESAIAREGLGRMRDVLKSMGGWPTLAGDDWKEQKFDWMEMVHKLRELGLNFDVFFRVAVERDAERRSGYVLSIHEIPYDELEFSSEVSSMISEYMVELSQRFGAARSIAKRDAKEVLRIYQELAKDTREARSRSRLSDLDEKLTLSELQRKYPDINWHSYLNGLLKPSERISYEEEILVKRPEYLKNMVYFLGITSKRNLANIICWHALQQLTNYMPEEIARKAYELLDRINGEMINFRAPRWKTCVTETKARLSPVLSAAYIQKFFTEETRDKAMQMTRLIKKQFEENLRRIDWMDEETKELVIQKLHASGEQWASDYLYELLEETKVFGEVAFNETKFLDAVLRFNLVNLHLNQSKLRRAYTEDSYNDINFVSGLNVKYSPTDNLLTFPVGIFGGVYYQNDRPEYMNYGILGAVIAREVSHIFTRAQHGDSPSGELRSWWSTNSLANYAEKSRCIAEQYRQECHANIMCSSKMNEEHMADLTGIKVSYEAYNAWIREHGAQPVLPDLKRSSSQLFWIATAIRYCSRDQAGGRYSPAKSLVNVPMRNLGEFSYDFGCTRNTAMNPDVKCKIW</sequence>
<comment type="similarity">
    <text evidence="3">Belongs to the type-B carboxylesterase/lipase family.</text>
</comment>
<feature type="chain" id="PRO_5040317064" evidence="14">
    <location>
        <begin position="17"/>
        <end position="1289"/>
    </location>
</feature>
<dbReference type="GO" id="GO:0046872">
    <property type="term" value="F:metal ion binding"/>
    <property type="evidence" value="ECO:0007669"/>
    <property type="project" value="UniProtKB-KW"/>
</dbReference>
<evidence type="ECO:0000256" key="5">
    <source>
        <dbReference type="ARBA" id="ARBA00022487"/>
    </source>
</evidence>
<comment type="subcellular location">
    <subcellularLocation>
        <location evidence="2">Cell membrane</location>
        <topology evidence="2">Single-pass type II membrane protein</topology>
    </subcellularLocation>
</comment>
<dbReference type="OrthoDB" id="6696837at2759"/>
<keyword evidence="8" id="KW-0378">Hydrolase</keyword>
<dbReference type="PROSITE" id="PS00122">
    <property type="entry name" value="CARBOXYLESTERASE_B_1"/>
    <property type="match status" value="1"/>
</dbReference>
<dbReference type="PANTHER" id="PTHR43142:SF1">
    <property type="entry name" value="CARBOXYLIC ESTER HYDROLASE"/>
    <property type="match status" value="1"/>
</dbReference>
<dbReference type="InterPro" id="IPR019819">
    <property type="entry name" value="Carboxylesterase_B_CS"/>
</dbReference>
<dbReference type="InterPro" id="IPR008753">
    <property type="entry name" value="Peptidase_M13_N"/>
</dbReference>
<evidence type="ECO:0000256" key="14">
    <source>
        <dbReference type="SAM" id="SignalP"/>
    </source>
</evidence>
<reference evidence="18" key="1">
    <citation type="submission" date="2022-01" db="EMBL/GenBank/DDBJ databases">
        <authorList>
            <person name="King R."/>
        </authorList>
    </citation>
    <scope>NUCLEOTIDE SEQUENCE</scope>
</reference>
<feature type="domain" description="Carboxylesterase type B" evidence="15">
    <location>
        <begin position="18"/>
        <end position="525"/>
    </location>
</feature>
<keyword evidence="11" id="KW-1015">Disulfide bond</keyword>
<evidence type="ECO:0000256" key="7">
    <source>
        <dbReference type="ARBA" id="ARBA00022723"/>
    </source>
</evidence>
<evidence type="ECO:0000259" key="15">
    <source>
        <dbReference type="Pfam" id="PF00135"/>
    </source>
</evidence>
<dbReference type="Pfam" id="PF05649">
    <property type="entry name" value="Peptidase_M13_N"/>
    <property type="match status" value="1"/>
</dbReference>
<keyword evidence="19" id="KW-1185">Reference proteome</keyword>
<evidence type="ECO:0000256" key="4">
    <source>
        <dbReference type="ARBA" id="ARBA00007357"/>
    </source>
</evidence>
<feature type="signal peptide" evidence="14">
    <location>
        <begin position="1"/>
        <end position="16"/>
    </location>
</feature>
<dbReference type="Gene3D" id="3.40.390.10">
    <property type="entry name" value="Collagenase (Catalytic Domain)"/>
    <property type="match status" value="1"/>
</dbReference>
<evidence type="ECO:0000256" key="1">
    <source>
        <dbReference type="ARBA" id="ARBA00001947"/>
    </source>
</evidence>
<evidence type="ECO:0000256" key="13">
    <source>
        <dbReference type="SAM" id="MobiDB-lite"/>
    </source>
</evidence>
<dbReference type="Gene3D" id="3.40.50.1820">
    <property type="entry name" value="alpha/beta hydrolase"/>
    <property type="match status" value="1"/>
</dbReference>
<evidence type="ECO:0000256" key="12">
    <source>
        <dbReference type="ARBA" id="ARBA00023180"/>
    </source>
</evidence>
<keyword evidence="5" id="KW-0719">Serine esterase</keyword>
<evidence type="ECO:0000256" key="3">
    <source>
        <dbReference type="ARBA" id="ARBA00005964"/>
    </source>
</evidence>
<dbReference type="SUPFAM" id="SSF53474">
    <property type="entry name" value="alpha/beta-Hydrolases"/>
    <property type="match status" value="1"/>
</dbReference>
<evidence type="ECO:0000259" key="17">
    <source>
        <dbReference type="Pfam" id="PF05649"/>
    </source>
</evidence>
<dbReference type="Pfam" id="PF01431">
    <property type="entry name" value="Peptidase_M13"/>
    <property type="match status" value="1"/>
</dbReference>
<keyword evidence="6" id="KW-0645">Protease</keyword>
<evidence type="ECO:0000256" key="6">
    <source>
        <dbReference type="ARBA" id="ARBA00022670"/>
    </source>
</evidence>
<feature type="domain" description="Peptidase M13 N-terminal" evidence="17">
    <location>
        <begin position="638"/>
        <end position="1026"/>
    </location>
</feature>
<dbReference type="GO" id="GO:0005886">
    <property type="term" value="C:plasma membrane"/>
    <property type="evidence" value="ECO:0007669"/>
    <property type="project" value="UniProtKB-SubCell"/>
</dbReference>
<dbReference type="GO" id="GO:0006508">
    <property type="term" value="P:proteolysis"/>
    <property type="evidence" value="ECO:0007669"/>
    <property type="project" value="UniProtKB-KW"/>
</dbReference>
<dbReference type="Gene3D" id="1.10.1380.10">
    <property type="entry name" value="Neutral endopeptidase , domain2"/>
    <property type="match status" value="1"/>
</dbReference>
<dbReference type="SUPFAM" id="SSF55486">
    <property type="entry name" value="Metalloproteases ('zincins'), catalytic domain"/>
    <property type="match status" value="1"/>
</dbReference>
<keyword evidence="10" id="KW-0482">Metalloprotease</keyword>
<dbReference type="GO" id="GO:0004222">
    <property type="term" value="F:metalloendopeptidase activity"/>
    <property type="evidence" value="ECO:0007669"/>
    <property type="project" value="InterPro"/>
</dbReference>
<dbReference type="InterPro" id="IPR029058">
    <property type="entry name" value="AB_hydrolase_fold"/>
</dbReference>
<dbReference type="Proteomes" id="UP001153712">
    <property type="component" value="Chromosome 15"/>
</dbReference>
<feature type="domain" description="Peptidase M13 C-terminal" evidence="16">
    <location>
        <begin position="1095"/>
        <end position="1288"/>
    </location>
</feature>
<gene>
    <name evidence="18" type="ORF">PHYEVI_LOCUS4448</name>
</gene>
<dbReference type="EMBL" id="OU900108">
    <property type="protein sequence ID" value="CAG9858055.1"/>
    <property type="molecule type" value="Genomic_DNA"/>
</dbReference>
<dbReference type="PANTHER" id="PTHR43142">
    <property type="entry name" value="CARBOXYLIC ESTER HYDROLASE"/>
    <property type="match status" value="1"/>
</dbReference>
<dbReference type="CDD" id="cd08662">
    <property type="entry name" value="M13"/>
    <property type="match status" value="1"/>
</dbReference>
<evidence type="ECO:0000313" key="18">
    <source>
        <dbReference type="EMBL" id="CAG9858055.1"/>
    </source>
</evidence>
<comment type="similarity">
    <text evidence="4">Belongs to the peptidase M13 family.</text>
</comment>
<evidence type="ECO:0000313" key="19">
    <source>
        <dbReference type="Proteomes" id="UP001153712"/>
    </source>
</evidence>
<evidence type="ECO:0000256" key="2">
    <source>
        <dbReference type="ARBA" id="ARBA00004401"/>
    </source>
</evidence>
<dbReference type="GO" id="GO:0052689">
    <property type="term" value="F:carboxylic ester hydrolase activity"/>
    <property type="evidence" value="ECO:0007669"/>
    <property type="project" value="UniProtKB-KW"/>
</dbReference>
<dbReference type="PROSITE" id="PS51885">
    <property type="entry name" value="NEPRILYSIN"/>
    <property type="match status" value="1"/>
</dbReference>
<keyword evidence="7" id="KW-0479">Metal-binding</keyword>
<evidence type="ECO:0000256" key="10">
    <source>
        <dbReference type="ARBA" id="ARBA00023049"/>
    </source>
</evidence>
<keyword evidence="12" id="KW-0325">Glycoprotein</keyword>